<keyword evidence="2" id="KW-1185">Reference proteome</keyword>
<protein>
    <submittedName>
        <fullName evidence="1">Uncharacterized protein</fullName>
    </submittedName>
</protein>
<gene>
    <name evidence="1" type="ORF">COLO4_12272</name>
</gene>
<dbReference type="AlphaFoldDB" id="A0A1R3K1E4"/>
<accession>A0A1R3K1E4</accession>
<organism evidence="1 2">
    <name type="scientific">Corchorus olitorius</name>
    <dbReference type="NCBI Taxonomy" id="93759"/>
    <lineage>
        <taxon>Eukaryota</taxon>
        <taxon>Viridiplantae</taxon>
        <taxon>Streptophyta</taxon>
        <taxon>Embryophyta</taxon>
        <taxon>Tracheophyta</taxon>
        <taxon>Spermatophyta</taxon>
        <taxon>Magnoliopsida</taxon>
        <taxon>eudicotyledons</taxon>
        <taxon>Gunneridae</taxon>
        <taxon>Pentapetalae</taxon>
        <taxon>rosids</taxon>
        <taxon>malvids</taxon>
        <taxon>Malvales</taxon>
        <taxon>Malvaceae</taxon>
        <taxon>Grewioideae</taxon>
        <taxon>Apeibeae</taxon>
        <taxon>Corchorus</taxon>
    </lineage>
</organism>
<reference evidence="2" key="1">
    <citation type="submission" date="2013-09" db="EMBL/GenBank/DDBJ databases">
        <title>Corchorus olitorius genome sequencing.</title>
        <authorList>
            <person name="Alam M."/>
            <person name="Haque M.S."/>
            <person name="Islam M.S."/>
            <person name="Emdad E.M."/>
            <person name="Islam M.M."/>
            <person name="Ahmed B."/>
            <person name="Halim A."/>
            <person name="Hossen Q.M.M."/>
            <person name="Hossain M.Z."/>
            <person name="Ahmed R."/>
            <person name="Khan M.M."/>
            <person name="Islam R."/>
            <person name="Rashid M.M."/>
            <person name="Khan S.A."/>
            <person name="Rahman M.S."/>
            <person name="Alam M."/>
            <person name="Yahiya A.S."/>
            <person name="Khan M.S."/>
            <person name="Azam M.S."/>
            <person name="Haque T."/>
            <person name="Lashkar M.Z.H."/>
            <person name="Akhand A.I."/>
            <person name="Morshed G."/>
            <person name="Roy S."/>
            <person name="Uddin K.S."/>
            <person name="Rabeya T."/>
            <person name="Hossain A.S."/>
            <person name="Chowdhury A."/>
            <person name="Snigdha A.R."/>
            <person name="Mortoza M.S."/>
            <person name="Matin S.A."/>
            <person name="Hoque S.M.E."/>
            <person name="Islam M.K."/>
            <person name="Roy D.K."/>
            <person name="Haider R."/>
            <person name="Moosa M.M."/>
            <person name="Elias S.M."/>
            <person name="Hasan A.M."/>
            <person name="Jahan S."/>
            <person name="Shafiuddin M."/>
            <person name="Mahmood N."/>
            <person name="Shommy N.S."/>
        </authorList>
    </citation>
    <scope>NUCLEOTIDE SEQUENCE [LARGE SCALE GENOMIC DNA]</scope>
    <source>
        <strain evidence="2">cv. O-4</strain>
    </source>
</reference>
<proteinExistence type="predicted"/>
<dbReference type="Proteomes" id="UP000187203">
    <property type="component" value="Unassembled WGS sequence"/>
</dbReference>
<dbReference type="EMBL" id="AWUE01014890">
    <property type="protein sequence ID" value="OMP00904.1"/>
    <property type="molecule type" value="Genomic_DNA"/>
</dbReference>
<name>A0A1R3K1E4_9ROSI</name>
<evidence type="ECO:0000313" key="1">
    <source>
        <dbReference type="EMBL" id="OMP00904.1"/>
    </source>
</evidence>
<sequence>MKSSALLSTEAMKGSMRERRWNQGERGSLLFIHVWFVCKEEIPPKR</sequence>
<comment type="caution">
    <text evidence="1">The sequence shown here is derived from an EMBL/GenBank/DDBJ whole genome shotgun (WGS) entry which is preliminary data.</text>
</comment>
<evidence type="ECO:0000313" key="2">
    <source>
        <dbReference type="Proteomes" id="UP000187203"/>
    </source>
</evidence>